<dbReference type="OrthoDB" id="341267at2"/>
<dbReference type="EMBL" id="RQHV01000042">
    <property type="protein sequence ID" value="TGN11216.1"/>
    <property type="molecule type" value="Genomic_DNA"/>
</dbReference>
<evidence type="ECO:0000313" key="2">
    <source>
        <dbReference type="Proteomes" id="UP000298264"/>
    </source>
</evidence>
<gene>
    <name evidence="1" type="ORF">EHS11_08270</name>
</gene>
<name>A0A4R9LSG8_9LEPT</name>
<accession>A0A4R9LSG8</accession>
<reference evidence="1" key="1">
    <citation type="journal article" date="2019" name="PLoS Negl. Trop. Dis.">
        <title>Revisiting the worldwide diversity of Leptospira species in the environment.</title>
        <authorList>
            <person name="Vincent A.T."/>
            <person name="Schiettekatte O."/>
            <person name="Bourhy P."/>
            <person name="Veyrier F.J."/>
            <person name="Picardeau M."/>
        </authorList>
    </citation>
    <scope>NUCLEOTIDE SEQUENCE [LARGE SCALE GENOMIC DNA]</scope>
    <source>
        <strain evidence="1">201400974</strain>
    </source>
</reference>
<sequence>MINQLLFLLTISCKSEHENLVADIDDLIAREKYEKALSLLEERLSGNRSSAEVLSNSKPNQPRLFQASEDRTKIVWTENKTVFYRDLILDKSEERELKIRPDNFKISANGEYAIMQFPLKQKGGCAIFAYSLTNSSLEYESGAHVPCKTGMGITSDGSKIYYFFENDLFEEKTSLPKNPKKYISGEEFPTTFPKLKANYQLASLGDDWLLWSGTGGSYNLYYINSFHKRISLFTRDIVLPRILYHNGTTAYLVGGKIGDLFLKEVNYLGNKSPSISRGTPINAREAVSYRLTAKDEFISPNQSEPLQPMKWKILGKKEHLPFFLERFWGVSGDRIVYENKKGELVIDNLLFTKEDWSMWNYYKEVKKKNDG</sequence>
<dbReference type="Proteomes" id="UP000298264">
    <property type="component" value="Unassembled WGS sequence"/>
</dbReference>
<keyword evidence="2" id="KW-1185">Reference proteome</keyword>
<comment type="caution">
    <text evidence="1">The sequence shown here is derived from an EMBL/GenBank/DDBJ whole genome shotgun (WGS) entry which is preliminary data.</text>
</comment>
<evidence type="ECO:0000313" key="1">
    <source>
        <dbReference type="EMBL" id="TGN11216.1"/>
    </source>
</evidence>
<protein>
    <submittedName>
        <fullName evidence="1">Uncharacterized protein</fullName>
    </submittedName>
</protein>
<proteinExistence type="predicted"/>
<dbReference type="AlphaFoldDB" id="A0A4R9LSG8"/>
<organism evidence="1 2">
    <name type="scientific">Leptospira ilyithenensis</name>
    <dbReference type="NCBI Taxonomy" id="2484901"/>
    <lineage>
        <taxon>Bacteria</taxon>
        <taxon>Pseudomonadati</taxon>
        <taxon>Spirochaetota</taxon>
        <taxon>Spirochaetia</taxon>
        <taxon>Leptospirales</taxon>
        <taxon>Leptospiraceae</taxon>
        <taxon>Leptospira</taxon>
    </lineage>
</organism>